<dbReference type="GeneID" id="111100452"/>
<accession>A0A8B8A9C9</accession>
<name>A0A8B8A9C9_CRAVI</name>
<evidence type="ECO:0000313" key="7">
    <source>
        <dbReference type="RefSeq" id="XP_022288066.1"/>
    </source>
</evidence>
<dbReference type="PROSITE" id="PS50871">
    <property type="entry name" value="C1Q"/>
    <property type="match status" value="1"/>
</dbReference>
<evidence type="ECO:0000313" key="6">
    <source>
        <dbReference type="Proteomes" id="UP000694844"/>
    </source>
</evidence>
<dbReference type="AlphaFoldDB" id="A0A8B8A9C9"/>
<organism evidence="6 7">
    <name type="scientific">Crassostrea virginica</name>
    <name type="common">Eastern oyster</name>
    <dbReference type="NCBI Taxonomy" id="6565"/>
    <lineage>
        <taxon>Eukaryota</taxon>
        <taxon>Metazoa</taxon>
        <taxon>Spiralia</taxon>
        <taxon>Lophotrochozoa</taxon>
        <taxon>Mollusca</taxon>
        <taxon>Bivalvia</taxon>
        <taxon>Autobranchia</taxon>
        <taxon>Pteriomorphia</taxon>
        <taxon>Ostreida</taxon>
        <taxon>Ostreoidea</taxon>
        <taxon>Ostreidae</taxon>
        <taxon>Crassostrea</taxon>
    </lineage>
</organism>
<dbReference type="SMART" id="SM00110">
    <property type="entry name" value="C1Q"/>
    <property type="match status" value="1"/>
</dbReference>
<dbReference type="InterPro" id="IPR001073">
    <property type="entry name" value="C1q_dom"/>
</dbReference>
<dbReference type="OrthoDB" id="6117751at2759"/>
<proteinExistence type="predicted"/>
<dbReference type="InterPro" id="IPR050822">
    <property type="entry name" value="Cerebellin_Synaptic_Org"/>
</dbReference>
<dbReference type="RefSeq" id="XP_022288066.1">
    <property type="nucleotide sequence ID" value="XM_022432358.1"/>
</dbReference>
<dbReference type="PRINTS" id="PR00007">
    <property type="entry name" value="COMPLEMNTC1Q"/>
</dbReference>
<dbReference type="Pfam" id="PF00386">
    <property type="entry name" value="C1q"/>
    <property type="match status" value="1"/>
</dbReference>
<evidence type="ECO:0000256" key="2">
    <source>
        <dbReference type="ARBA" id="ARBA00022525"/>
    </source>
</evidence>
<keyword evidence="3" id="KW-0732">Signal</keyword>
<gene>
    <name evidence="7" type="primary">LOC111100452</name>
</gene>
<dbReference type="Gene3D" id="2.60.120.40">
    <property type="match status" value="1"/>
</dbReference>
<protein>
    <submittedName>
        <fullName evidence="7">Cerebellin-1-like</fullName>
    </submittedName>
</protein>
<feature type="coiled-coil region" evidence="4">
    <location>
        <begin position="43"/>
        <end position="77"/>
    </location>
</feature>
<evidence type="ECO:0000256" key="3">
    <source>
        <dbReference type="ARBA" id="ARBA00022729"/>
    </source>
</evidence>
<evidence type="ECO:0000256" key="4">
    <source>
        <dbReference type="SAM" id="Coils"/>
    </source>
</evidence>
<sequence>MSLNSSVDIKSNLFRLLLNQESLIRLALERKVHNLGLDVREIKTNMATNNKRLQDNIEVLEKQVNLLSSENQVLRADQSNLTDLLSGIQSTTTPSTGGAAFSAYVSVHETDISKDHTIKFDTIVTNIGNHYNQHSGMFTAPEQGVYVFSWNLYCELGGYIFSQLVVNSNIVGAMFSSAAGASDIRATTGIVVVQVNAGDVVYVRTHPKNSYKGNLRSNPDYRSSLSGWKLY</sequence>
<reference evidence="7" key="1">
    <citation type="submission" date="2025-08" db="UniProtKB">
        <authorList>
            <consortium name="RefSeq"/>
        </authorList>
    </citation>
    <scope>IDENTIFICATION</scope>
    <source>
        <tissue evidence="7">Whole sample</tissue>
    </source>
</reference>
<evidence type="ECO:0000259" key="5">
    <source>
        <dbReference type="PROSITE" id="PS50871"/>
    </source>
</evidence>
<dbReference type="InterPro" id="IPR008983">
    <property type="entry name" value="Tumour_necrosis_fac-like_dom"/>
</dbReference>
<dbReference type="GO" id="GO:0005576">
    <property type="term" value="C:extracellular region"/>
    <property type="evidence" value="ECO:0007669"/>
    <property type="project" value="UniProtKB-SubCell"/>
</dbReference>
<dbReference type="PANTHER" id="PTHR22923">
    <property type="entry name" value="CEREBELLIN-RELATED"/>
    <property type="match status" value="1"/>
</dbReference>
<keyword evidence="2" id="KW-0964">Secreted</keyword>
<dbReference type="KEGG" id="cvn:111100452"/>
<dbReference type="SUPFAM" id="SSF49842">
    <property type="entry name" value="TNF-like"/>
    <property type="match status" value="1"/>
</dbReference>
<dbReference type="PANTHER" id="PTHR22923:SF102">
    <property type="entry name" value="CEREBELLIN 13-RELATED"/>
    <property type="match status" value="1"/>
</dbReference>
<comment type="subcellular location">
    <subcellularLocation>
        <location evidence="1">Secreted</location>
    </subcellularLocation>
</comment>
<feature type="domain" description="C1q" evidence="5">
    <location>
        <begin position="94"/>
        <end position="231"/>
    </location>
</feature>
<evidence type="ECO:0000256" key="1">
    <source>
        <dbReference type="ARBA" id="ARBA00004613"/>
    </source>
</evidence>
<keyword evidence="4" id="KW-0175">Coiled coil</keyword>
<dbReference type="Proteomes" id="UP000694844">
    <property type="component" value="Chromosome 6"/>
</dbReference>
<keyword evidence="6" id="KW-1185">Reference proteome</keyword>